<evidence type="ECO:0000313" key="3">
    <source>
        <dbReference type="Proteomes" id="UP001211907"/>
    </source>
</evidence>
<proteinExistence type="predicted"/>
<accession>A0AAD5T7D5</accession>
<evidence type="ECO:0000256" key="1">
    <source>
        <dbReference type="SAM" id="MobiDB-lite"/>
    </source>
</evidence>
<protein>
    <submittedName>
        <fullName evidence="2">Uncharacterized protein</fullName>
    </submittedName>
</protein>
<evidence type="ECO:0000313" key="2">
    <source>
        <dbReference type="EMBL" id="KAJ3134104.1"/>
    </source>
</evidence>
<feature type="region of interest" description="Disordered" evidence="1">
    <location>
        <begin position="212"/>
        <end position="235"/>
    </location>
</feature>
<comment type="caution">
    <text evidence="2">The sequence shown here is derived from an EMBL/GenBank/DDBJ whole genome shotgun (WGS) entry which is preliminary data.</text>
</comment>
<sequence>MKQQNTTRINENQNYTSLNTQTHANTLRSAIQCGLNVIFTRGLKFRTKNVRQTPSITSIAHVRRQADETVARSRDMFRSRSAPGPSSSQHPPVSPAAPLRLNPQPPQQPQPLVNTNNNAIESSASLSRKNPRDAVFNREANSVASSSFVPASQYRQSKRINRAGKAEDLCGYVPDATTPNITLEIDWTREYTSDTEYTYHEVIEEVAEEFCSQTPESEDNDESDEDTIESVVPDSYGGVPLTKLGPKNFVKLWNPITEQIPEPTPRSCLNCGQALDWGKSGMLRPGFQTYQSHCSGGCLKKTRE</sequence>
<gene>
    <name evidence="2" type="ORF">HK100_003804</name>
</gene>
<feature type="region of interest" description="Disordered" evidence="1">
    <location>
        <begin position="56"/>
        <end position="116"/>
    </location>
</feature>
<reference evidence="2" key="1">
    <citation type="submission" date="2020-05" db="EMBL/GenBank/DDBJ databases">
        <title>Phylogenomic resolution of chytrid fungi.</title>
        <authorList>
            <person name="Stajich J.E."/>
            <person name="Amses K."/>
            <person name="Simmons R."/>
            <person name="Seto K."/>
            <person name="Myers J."/>
            <person name="Bonds A."/>
            <person name="Quandt C.A."/>
            <person name="Barry K."/>
            <person name="Liu P."/>
            <person name="Grigoriev I."/>
            <person name="Longcore J.E."/>
            <person name="James T.Y."/>
        </authorList>
    </citation>
    <scope>NUCLEOTIDE SEQUENCE</scope>
    <source>
        <strain evidence="2">JEL0513</strain>
    </source>
</reference>
<keyword evidence="3" id="KW-1185">Reference proteome</keyword>
<feature type="compositionally biased region" description="Acidic residues" evidence="1">
    <location>
        <begin position="216"/>
        <end position="228"/>
    </location>
</feature>
<dbReference type="EMBL" id="JADGJH010000198">
    <property type="protein sequence ID" value="KAJ3134104.1"/>
    <property type="molecule type" value="Genomic_DNA"/>
</dbReference>
<dbReference type="Proteomes" id="UP001211907">
    <property type="component" value="Unassembled WGS sequence"/>
</dbReference>
<name>A0AAD5T7D5_9FUNG</name>
<feature type="compositionally biased region" description="Basic and acidic residues" evidence="1">
    <location>
        <begin position="64"/>
        <end position="78"/>
    </location>
</feature>
<organism evidence="2 3">
    <name type="scientific">Physocladia obscura</name>
    <dbReference type="NCBI Taxonomy" id="109957"/>
    <lineage>
        <taxon>Eukaryota</taxon>
        <taxon>Fungi</taxon>
        <taxon>Fungi incertae sedis</taxon>
        <taxon>Chytridiomycota</taxon>
        <taxon>Chytridiomycota incertae sedis</taxon>
        <taxon>Chytridiomycetes</taxon>
        <taxon>Chytridiales</taxon>
        <taxon>Chytriomycetaceae</taxon>
        <taxon>Physocladia</taxon>
    </lineage>
</organism>
<dbReference type="AlphaFoldDB" id="A0AAD5T7D5"/>